<keyword evidence="1" id="KW-0472">Membrane</keyword>
<dbReference type="Gene3D" id="1.25.40.10">
    <property type="entry name" value="Tetratricopeptide repeat domain"/>
    <property type="match status" value="2"/>
</dbReference>
<reference evidence="3" key="1">
    <citation type="submission" date="2014-02" db="EMBL/GenBank/DDBJ databases">
        <title>Complete genome sequence and comparative genomic analysis of the nitrogen-fixing bacterium Leptospirillum ferriphilum YSK.</title>
        <authorList>
            <person name="Guo X."/>
            <person name="Yin H."/>
            <person name="Liang Y."/>
            <person name="Hu Q."/>
            <person name="Ma L."/>
            <person name="Xiao Y."/>
            <person name="Zhang X."/>
            <person name="Qiu G."/>
            <person name="Liu X."/>
        </authorList>
    </citation>
    <scope>NUCLEOTIDE SEQUENCE [LARGE SCALE GENOMIC DNA]</scope>
    <source>
        <strain evidence="3">YSK</strain>
    </source>
</reference>
<dbReference type="EMBL" id="CP007243">
    <property type="protein sequence ID" value="AIA31846.1"/>
    <property type="molecule type" value="Genomic_DNA"/>
</dbReference>
<evidence type="ECO:0000313" key="2">
    <source>
        <dbReference type="EMBL" id="AIA31846.1"/>
    </source>
</evidence>
<dbReference type="HOGENOM" id="CLU_1223477_0_0_0"/>
<feature type="transmembrane region" description="Helical" evidence="1">
    <location>
        <begin position="12"/>
        <end position="29"/>
    </location>
</feature>
<sequence length="226" mass="25939">MNATRKTLERFLITGIMFMILGSVAVLSGCSTSPSRTESAYLAEREGYRAYREHRWLEAEKHYREALALDPGSLKYRNNLSVILEREGKKEESGKLLDLPGIGESRSGGYILLHQAELLLKSHQYDKARSILERVSLSRNWPPGFQRLMVYADIRTGHFSEASFVLHRLVRERPRDPVVLGYLSIVYRKEGEETLAQKEFIQALDLSRSPGFRKSLAFFFKETPVQ</sequence>
<name>A0A059Y2Q6_9BACT</name>
<evidence type="ECO:0000256" key="1">
    <source>
        <dbReference type="SAM" id="Phobius"/>
    </source>
</evidence>
<dbReference type="AlphaFoldDB" id="A0A059Y2Q6"/>
<keyword evidence="1" id="KW-0812">Transmembrane</keyword>
<proteinExistence type="predicted"/>
<accession>A0A059Y2Q6</accession>
<protein>
    <submittedName>
        <fullName evidence="2">Uncharacterized protein</fullName>
    </submittedName>
</protein>
<evidence type="ECO:0000313" key="3">
    <source>
        <dbReference type="Proteomes" id="UP000027059"/>
    </source>
</evidence>
<dbReference type="Pfam" id="PF13432">
    <property type="entry name" value="TPR_16"/>
    <property type="match status" value="1"/>
</dbReference>
<keyword evidence="1" id="KW-1133">Transmembrane helix</keyword>
<dbReference type="RefSeq" id="WP_038505743.1">
    <property type="nucleotide sequence ID" value="NZ_CP007243.1"/>
</dbReference>
<dbReference type="Proteomes" id="UP000027059">
    <property type="component" value="Chromosome"/>
</dbReference>
<reference evidence="2 3" key="2">
    <citation type="journal article" date="2015" name="Biomed. Res. Int.">
        <title>Effects of Arsenite Resistance on the Growth and Functional Gene Expression of Leptospirillum ferriphilum and Acidithiobacillus thiooxidans in Pure Culture and Coculture.</title>
        <authorList>
            <person name="Jiang H."/>
            <person name="Liang Y."/>
            <person name="Yin H."/>
            <person name="Xiao Y."/>
            <person name="Guo X."/>
            <person name="Xu Y."/>
            <person name="Hu Q."/>
            <person name="Liu H."/>
            <person name="Liu X."/>
        </authorList>
    </citation>
    <scope>NUCLEOTIDE SEQUENCE [LARGE SCALE GENOMIC DNA]</scope>
    <source>
        <strain evidence="2 3">YSK</strain>
    </source>
</reference>
<dbReference type="KEGG" id="lfp:Y981_08880"/>
<dbReference type="OrthoDB" id="9780183at2"/>
<dbReference type="SUPFAM" id="SSF48452">
    <property type="entry name" value="TPR-like"/>
    <property type="match status" value="1"/>
</dbReference>
<dbReference type="InterPro" id="IPR011990">
    <property type="entry name" value="TPR-like_helical_dom_sf"/>
</dbReference>
<dbReference type="PROSITE" id="PS51257">
    <property type="entry name" value="PROKAR_LIPOPROTEIN"/>
    <property type="match status" value="1"/>
</dbReference>
<keyword evidence="3" id="KW-1185">Reference proteome</keyword>
<organism evidence="2 3">
    <name type="scientific">Leptospirillum ferriphilum YSK</name>
    <dbReference type="NCBI Taxonomy" id="1441628"/>
    <lineage>
        <taxon>Bacteria</taxon>
        <taxon>Pseudomonadati</taxon>
        <taxon>Nitrospirota</taxon>
        <taxon>Nitrospiria</taxon>
        <taxon>Nitrospirales</taxon>
        <taxon>Nitrospiraceae</taxon>
        <taxon>Leptospirillum</taxon>
    </lineage>
</organism>
<gene>
    <name evidence="2" type="ORF">Y981_08880</name>
</gene>